<dbReference type="OrthoDB" id="10324585at2759"/>
<sequence length="241" mass="26982">MYSYPQSNRVIPGTRQDSRSQNTPSSIPVAARNVSYVSPSDETYYYNTTWGANVSSVVPPPSSVPPSTVHQSSTSQTRRKHCYVITFAILDFVITVLIAAIFGWVYSKYGKSSWFATTKVIYGFAVALLIIGVALIEAADIRFLFVSSLKEKSDLATGRFIAWIIYFLGETCFYIDYVWFVSYIESEPESSGTHIVLWLLVALGALVLVLTAYSIYRAYLTMKQAKKDATLQERIYSSANM</sequence>
<name>M2WVJ8_GALSU</name>
<evidence type="ECO:0000313" key="4">
    <source>
        <dbReference type="Proteomes" id="UP000030680"/>
    </source>
</evidence>
<gene>
    <name evidence="3" type="ORF">Gasu_45010</name>
</gene>
<organism evidence="3 4">
    <name type="scientific">Galdieria sulphuraria</name>
    <name type="common">Red alga</name>
    <dbReference type="NCBI Taxonomy" id="130081"/>
    <lineage>
        <taxon>Eukaryota</taxon>
        <taxon>Rhodophyta</taxon>
        <taxon>Bangiophyceae</taxon>
        <taxon>Galdieriales</taxon>
        <taxon>Galdieriaceae</taxon>
        <taxon>Galdieria</taxon>
    </lineage>
</organism>
<feature type="transmembrane region" description="Helical" evidence="2">
    <location>
        <begin position="195"/>
        <end position="216"/>
    </location>
</feature>
<evidence type="ECO:0000256" key="2">
    <source>
        <dbReference type="SAM" id="Phobius"/>
    </source>
</evidence>
<reference evidence="4" key="1">
    <citation type="journal article" date="2013" name="Science">
        <title>Gene transfer from bacteria and archaea facilitated evolution of an extremophilic eukaryote.</title>
        <authorList>
            <person name="Schonknecht G."/>
            <person name="Chen W.H."/>
            <person name="Ternes C.M."/>
            <person name="Barbier G.G."/>
            <person name="Shrestha R.P."/>
            <person name="Stanke M."/>
            <person name="Brautigam A."/>
            <person name="Baker B.J."/>
            <person name="Banfield J.F."/>
            <person name="Garavito R.M."/>
            <person name="Carr K."/>
            <person name="Wilkerson C."/>
            <person name="Rensing S.A."/>
            <person name="Gagneul D."/>
            <person name="Dickenson N.E."/>
            <person name="Oesterhelt C."/>
            <person name="Lercher M.J."/>
            <person name="Weber A.P."/>
        </authorList>
    </citation>
    <scope>NUCLEOTIDE SEQUENCE [LARGE SCALE GENOMIC DNA]</scope>
    <source>
        <strain evidence="4">074W</strain>
    </source>
</reference>
<dbReference type="GeneID" id="17086872"/>
<dbReference type="RefSeq" id="XP_005704520.1">
    <property type="nucleotide sequence ID" value="XM_005704463.1"/>
</dbReference>
<dbReference type="AlphaFoldDB" id="M2WVJ8"/>
<evidence type="ECO:0000313" key="3">
    <source>
        <dbReference type="EMBL" id="EME28000.1"/>
    </source>
</evidence>
<keyword evidence="2" id="KW-0812">Transmembrane</keyword>
<dbReference type="Gramene" id="EME28000">
    <property type="protein sequence ID" value="EME28000"/>
    <property type="gene ID" value="Gasu_45010"/>
</dbReference>
<evidence type="ECO:0000256" key="1">
    <source>
        <dbReference type="SAM" id="MobiDB-lite"/>
    </source>
</evidence>
<protein>
    <submittedName>
        <fullName evidence="3">Uncharacterized protein</fullName>
    </submittedName>
</protein>
<accession>M2WVJ8</accession>
<feature type="transmembrane region" description="Helical" evidence="2">
    <location>
        <begin position="82"/>
        <end position="105"/>
    </location>
</feature>
<feature type="transmembrane region" description="Helical" evidence="2">
    <location>
        <begin position="160"/>
        <end position="183"/>
    </location>
</feature>
<keyword evidence="4" id="KW-1185">Reference proteome</keyword>
<dbReference type="EMBL" id="KB454525">
    <property type="protein sequence ID" value="EME28000.1"/>
    <property type="molecule type" value="Genomic_DNA"/>
</dbReference>
<feature type="region of interest" description="Disordered" evidence="1">
    <location>
        <begin position="1"/>
        <end position="26"/>
    </location>
</feature>
<dbReference type="KEGG" id="gsl:Gasu_45010"/>
<keyword evidence="2" id="KW-1133">Transmembrane helix</keyword>
<keyword evidence="2" id="KW-0472">Membrane</keyword>
<dbReference type="Proteomes" id="UP000030680">
    <property type="component" value="Unassembled WGS sequence"/>
</dbReference>
<proteinExistence type="predicted"/>
<feature type="transmembrane region" description="Helical" evidence="2">
    <location>
        <begin position="120"/>
        <end position="139"/>
    </location>
</feature>